<dbReference type="Proteomes" id="UP000032025">
    <property type="component" value="Unassembled WGS sequence"/>
</dbReference>
<feature type="transmembrane region" description="Helical" evidence="7">
    <location>
        <begin position="38"/>
        <end position="61"/>
    </location>
</feature>
<sequence>MLARNMLSMSGLSLYRNAVQFGMNVAIAAFVLPGDYGLIVFTTPFLVLIAMLTDLGMTSAITRAPTLSRDEAGAAMGAMMIGGAVCAVLLVAGAWPLERAIGMAGLAPVMAAMAGVVLLSIAAATPRALMERELRYAGIARIEAIAIALAAIAGLAAAWSGAGVWSLVLYNILVQAMRLGAFGWTMRGVLRPNARFGQLKGLLSFGGWVLANNILNFLARNSDNLLIGAWLGAAAVGVYGLAYQFMLAPLMAITWPTSGILLSTLRGEDPHGPRAQATVEGVLSATALIVTPAMIYLTFGLAFPVDSLLSGHWAAVPAIVAWLAPAGALQAIASYNGALLMVAGRVKAQFLLSVANTAVLVATFVLALPHGLMALVQAYTAAISVMSLAFLAMTVMLTGLRVERLARALAPALLATGAGVVGVAVTTGLHPASWTGWIAATAMYGAGVLACYAALHLHVRRTLAALLTRGAPDAAITGR</sequence>
<evidence type="ECO:0000313" key="9">
    <source>
        <dbReference type="Proteomes" id="UP000032025"/>
    </source>
</evidence>
<evidence type="ECO:0000256" key="5">
    <source>
        <dbReference type="ARBA" id="ARBA00022989"/>
    </source>
</evidence>
<dbReference type="InterPro" id="IPR050833">
    <property type="entry name" value="Poly_Biosynth_Transport"/>
</dbReference>
<feature type="transmembrane region" description="Helical" evidence="7">
    <location>
        <begin position="350"/>
        <end position="372"/>
    </location>
</feature>
<reference evidence="8 9" key="1">
    <citation type="submission" date="2014-08" db="EMBL/GenBank/DDBJ databases">
        <title>Whole genome shotgun sequence of Sphingomonas paucimobilis NBRC 13935.</title>
        <authorList>
            <person name="Hosoyama A."/>
            <person name="Hashimoto M."/>
            <person name="Hosoyama Y."/>
            <person name="Noguchi M."/>
            <person name="Uohara A."/>
            <person name="Ohji S."/>
            <person name="Katano-Makiyama Y."/>
            <person name="Ichikawa N."/>
            <person name="Kimura A."/>
            <person name="Yamazoe A."/>
            <person name="Fujita N."/>
        </authorList>
    </citation>
    <scope>NUCLEOTIDE SEQUENCE [LARGE SCALE GENOMIC DNA]</scope>
    <source>
        <strain evidence="8 9">NBRC 13935</strain>
    </source>
</reference>
<gene>
    <name evidence="8" type="ORF">SP6_36_00560</name>
</gene>
<protein>
    <submittedName>
        <fullName evidence="8">DNA, contig: SP636</fullName>
    </submittedName>
</protein>
<dbReference type="PANTHER" id="PTHR30250">
    <property type="entry name" value="PST FAMILY PREDICTED COLANIC ACID TRANSPORTER"/>
    <property type="match status" value="1"/>
</dbReference>
<evidence type="ECO:0000256" key="3">
    <source>
        <dbReference type="ARBA" id="ARBA00022475"/>
    </source>
</evidence>
<organism evidence="8 9">
    <name type="scientific">Sphingomonas paucimobilis NBRC 13935</name>
    <dbReference type="NCBI Taxonomy" id="1219050"/>
    <lineage>
        <taxon>Bacteria</taxon>
        <taxon>Pseudomonadati</taxon>
        <taxon>Pseudomonadota</taxon>
        <taxon>Alphaproteobacteria</taxon>
        <taxon>Sphingomonadales</taxon>
        <taxon>Sphingomonadaceae</taxon>
        <taxon>Sphingomonas</taxon>
    </lineage>
</organism>
<accession>A0A0C9NDH1</accession>
<evidence type="ECO:0000256" key="6">
    <source>
        <dbReference type="ARBA" id="ARBA00023136"/>
    </source>
</evidence>
<feature type="transmembrane region" description="Helical" evidence="7">
    <location>
        <begin position="282"/>
        <end position="303"/>
    </location>
</feature>
<evidence type="ECO:0000313" key="8">
    <source>
        <dbReference type="EMBL" id="GAN14337.1"/>
    </source>
</evidence>
<comment type="subcellular location">
    <subcellularLocation>
        <location evidence="1">Cell membrane</location>
        <topology evidence="1">Multi-pass membrane protein</topology>
    </subcellularLocation>
</comment>
<feature type="transmembrane region" description="Helical" evidence="7">
    <location>
        <begin position="12"/>
        <end position="32"/>
    </location>
</feature>
<feature type="transmembrane region" description="Helical" evidence="7">
    <location>
        <begin position="378"/>
        <end position="397"/>
    </location>
</feature>
<evidence type="ECO:0000256" key="4">
    <source>
        <dbReference type="ARBA" id="ARBA00022692"/>
    </source>
</evidence>
<name>A0A0C9NDH1_SPHPI</name>
<evidence type="ECO:0000256" key="2">
    <source>
        <dbReference type="ARBA" id="ARBA00007430"/>
    </source>
</evidence>
<proteinExistence type="inferred from homology"/>
<keyword evidence="9" id="KW-1185">Reference proteome</keyword>
<dbReference type="Pfam" id="PF13440">
    <property type="entry name" value="Polysacc_synt_3"/>
    <property type="match status" value="1"/>
</dbReference>
<evidence type="ECO:0000256" key="7">
    <source>
        <dbReference type="SAM" id="Phobius"/>
    </source>
</evidence>
<feature type="transmembrane region" description="Helical" evidence="7">
    <location>
        <begin position="225"/>
        <end position="243"/>
    </location>
</feature>
<comment type="caution">
    <text evidence="8">The sequence shown here is derived from an EMBL/GenBank/DDBJ whole genome shotgun (WGS) entry which is preliminary data.</text>
</comment>
<keyword evidence="5 7" id="KW-1133">Transmembrane helix</keyword>
<dbReference type="PANTHER" id="PTHR30250:SF10">
    <property type="entry name" value="LIPOPOLYSACCHARIDE BIOSYNTHESIS PROTEIN WZXC"/>
    <property type="match status" value="1"/>
</dbReference>
<feature type="transmembrane region" description="Helical" evidence="7">
    <location>
        <begin position="144"/>
        <end position="162"/>
    </location>
</feature>
<dbReference type="GO" id="GO:0005886">
    <property type="term" value="C:plasma membrane"/>
    <property type="evidence" value="ECO:0007669"/>
    <property type="project" value="UniProtKB-SubCell"/>
</dbReference>
<keyword evidence="4 7" id="KW-0812">Transmembrane</keyword>
<keyword evidence="6 7" id="KW-0472">Membrane</keyword>
<keyword evidence="3" id="KW-1003">Cell membrane</keyword>
<feature type="transmembrane region" description="Helical" evidence="7">
    <location>
        <begin position="101"/>
        <end position="123"/>
    </location>
</feature>
<comment type="similarity">
    <text evidence="2">Belongs to the polysaccharide synthase family.</text>
</comment>
<feature type="transmembrane region" description="Helical" evidence="7">
    <location>
        <begin position="315"/>
        <end position="338"/>
    </location>
</feature>
<dbReference type="EMBL" id="BBJS01000036">
    <property type="protein sequence ID" value="GAN14337.1"/>
    <property type="molecule type" value="Genomic_DNA"/>
</dbReference>
<dbReference type="AlphaFoldDB" id="A0A0C9NDH1"/>
<evidence type="ECO:0000256" key="1">
    <source>
        <dbReference type="ARBA" id="ARBA00004651"/>
    </source>
</evidence>
<feature type="transmembrane region" description="Helical" evidence="7">
    <location>
        <begin position="73"/>
        <end position="95"/>
    </location>
</feature>
<feature type="transmembrane region" description="Helical" evidence="7">
    <location>
        <begin position="409"/>
        <end position="428"/>
    </location>
</feature>
<feature type="transmembrane region" description="Helical" evidence="7">
    <location>
        <begin position="434"/>
        <end position="455"/>
    </location>
</feature>